<accession>A0A4P9VJJ9</accession>
<organism evidence="1 2">
    <name type="scientific">Zooshikella ganghwensis</name>
    <dbReference type="NCBI Taxonomy" id="202772"/>
    <lineage>
        <taxon>Bacteria</taxon>
        <taxon>Pseudomonadati</taxon>
        <taxon>Pseudomonadota</taxon>
        <taxon>Gammaproteobacteria</taxon>
        <taxon>Oceanospirillales</taxon>
        <taxon>Zooshikellaceae</taxon>
        <taxon>Zooshikella</taxon>
    </lineage>
</organism>
<name>A0A4P9VJJ9_9GAMM</name>
<protein>
    <recommendedName>
        <fullName evidence="3">Toxin-antitoxin system HicB family antitoxin</fullName>
    </recommendedName>
</protein>
<dbReference type="Proteomes" id="UP000257039">
    <property type="component" value="Unassembled WGS sequence"/>
</dbReference>
<proteinExistence type="predicted"/>
<dbReference type="AlphaFoldDB" id="A0A4P9VJJ9"/>
<keyword evidence="2" id="KW-1185">Reference proteome</keyword>
<evidence type="ECO:0000313" key="2">
    <source>
        <dbReference type="Proteomes" id="UP000257039"/>
    </source>
</evidence>
<evidence type="ECO:0008006" key="3">
    <source>
        <dbReference type="Google" id="ProtNLM"/>
    </source>
</evidence>
<reference evidence="1 2" key="1">
    <citation type="submission" date="2017-04" db="EMBL/GenBank/DDBJ databases">
        <title>Draft genome sequence of Zooshikella ganghwensis VG4 isolated from Red Sea sediments.</title>
        <authorList>
            <person name="Rehman Z."/>
            <person name="Alam I."/>
            <person name="Kamau A."/>
            <person name="Bajic V."/>
            <person name="Leiknes T."/>
        </authorList>
    </citation>
    <scope>NUCLEOTIDE SEQUENCE [LARGE SCALE GENOMIC DNA]</scope>
    <source>
        <strain evidence="1 2">VG4</strain>
    </source>
</reference>
<evidence type="ECO:0000313" key="1">
    <source>
        <dbReference type="EMBL" id="RDH41952.1"/>
    </source>
</evidence>
<comment type="caution">
    <text evidence="1">The sequence shown here is derived from an EMBL/GenBank/DDBJ whole genome shotgun (WGS) entry which is preliminary data.</text>
</comment>
<gene>
    <name evidence="1" type="ORF">B9G39_26230</name>
</gene>
<dbReference type="EMBL" id="NDXW01000002">
    <property type="protein sequence ID" value="RDH41952.1"/>
    <property type="molecule type" value="Genomic_DNA"/>
</dbReference>
<sequence length="66" mass="7582">MRDEYDFSKGERGKFFNPEAKKNLPVYLEAEVLEYFAARAEAKGIELNTMVNELLKKDIALIEGVK</sequence>